<dbReference type="InterPro" id="IPR055414">
    <property type="entry name" value="LRR_R13L4/SHOC2-like"/>
</dbReference>
<protein>
    <submittedName>
        <fullName evidence="4">Uncharacterized protein</fullName>
    </submittedName>
</protein>
<keyword evidence="5" id="KW-1185">Reference proteome</keyword>
<sequence length="592" mass="67035">MLPGSFCQLNHLKYLDLSDCHNLKELPECFGHLFELEYLNLTSCPKLRQLPESLCKLFKLRCLYLSYCLGLSELPSSFGDLKLQILHMNGLPEIHDCPDSIGDMTSLTQFVIDSATPDILEKVKAIKKRLNFVGEVEHNVHVMETSGCSSIVDLVGLTCSELVLKNIQNVRNPEDADRVKLRDKSNIRVLKLFWKNQGGGSVLDRLVPPRTLESFWLVGYRSNEFPDWMLDISSYLPFLSELTLRDLQACDCLPPFGALPNLRRLCLMNIPNLGKIGKEFYGEGGPCMKLRVLLLRSMENLVEWWTTESSEENEEFLIPNLHYLEVHDCPKLKFLPYPPTSMNWVLNNSETIFPEGGFGKLSSSVRPCMMVLTSCSLSPEKWEDRLQHFPTVEIFRVNSVSGLRTLPEAMRCFTSLTLLWLVSLNDLETLPVWLGHLSSLVEIGIRDCPNLTSLPESMKNLTALKILRLLECKGLETLPEWLGQLTCLEILFIEDCPNLTCLPESMKNLTALKILRLVRWKGVEILPEWLGQLTCLEELSIGDCPNLTSLPGSIKSLSALKLLRIVLCPNLTARCQGEDAHKICHIPKVLLL</sequence>
<reference evidence="4" key="2">
    <citation type="submission" date="2020-10" db="EMBL/GenBank/DDBJ databases">
        <authorList>
            <person name="Scholz U."/>
            <person name="Mascher M."/>
            <person name="Fiebig A."/>
        </authorList>
    </citation>
    <scope>NUCLEOTIDE SEQUENCE [LARGE SCALE GENOMIC DNA]</scope>
    <source>
        <strain evidence="4">cv. Morex</strain>
    </source>
</reference>
<evidence type="ECO:0000259" key="3">
    <source>
        <dbReference type="Pfam" id="PF25019"/>
    </source>
</evidence>
<dbReference type="PANTHER" id="PTHR47186:SF3">
    <property type="entry name" value="OS09G0267800 PROTEIN"/>
    <property type="match status" value="1"/>
</dbReference>
<dbReference type="Pfam" id="PF00560">
    <property type="entry name" value="LRR_1"/>
    <property type="match status" value="2"/>
</dbReference>
<feature type="domain" description="Disease resistance R13L4/SHOC-2-like LRR" evidence="2">
    <location>
        <begin position="457"/>
        <end position="566"/>
    </location>
</feature>
<name>A0A8I6XVM2_HORVV</name>
<dbReference type="Gene3D" id="3.80.10.10">
    <property type="entry name" value="Ribonuclease Inhibitor"/>
    <property type="match status" value="4"/>
</dbReference>
<dbReference type="Gramene" id="HORVU.MOREX.r2.5HG0445430.1">
    <property type="protein sequence ID" value="HORVU.MOREX.r2.5HG0445430.1.CDS.1"/>
    <property type="gene ID" value="HORVU.MOREX.r2.5HG0445430"/>
</dbReference>
<dbReference type="SMR" id="A0A8I6XVM2"/>
<accession>A0A8I6XVM2</accession>
<evidence type="ECO:0000259" key="2">
    <source>
        <dbReference type="Pfam" id="PF23598"/>
    </source>
</evidence>
<evidence type="ECO:0000313" key="4">
    <source>
        <dbReference type="EnsemblPlants" id="HORVU.MOREX.r3.5HG0535310.1.CDS1"/>
    </source>
</evidence>
<feature type="domain" description="R13L1/DRL21-like LRR repeat region" evidence="3">
    <location>
        <begin position="159"/>
        <end position="269"/>
    </location>
</feature>
<evidence type="ECO:0000256" key="1">
    <source>
        <dbReference type="ARBA" id="ARBA00022737"/>
    </source>
</evidence>
<proteinExistence type="predicted"/>
<dbReference type="SUPFAM" id="SSF52047">
    <property type="entry name" value="RNI-like"/>
    <property type="match status" value="1"/>
</dbReference>
<dbReference type="InterPro" id="IPR056789">
    <property type="entry name" value="LRR_R13L1-DRL21"/>
</dbReference>
<dbReference type="Pfam" id="PF25019">
    <property type="entry name" value="LRR_R13L1-DRL21"/>
    <property type="match status" value="1"/>
</dbReference>
<reference evidence="4" key="3">
    <citation type="submission" date="2022-01" db="UniProtKB">
        <authorList>
            <consortium name="EnsemblPlants"/>
        </authorList>
    </citation>
    <scope>IDENTIFICATION</scope>
    <source>
        <strain evidence="4">subsp. vulgare</strain>
    </source>
</reference>
<keyword evidence="1" id="KW-0677">Repeat</keyword>
<reference evidence="5" key="1">
    <citation type="journal article" date="2012" name="Nature">
        <title>A physical, genetic and functional sequence assembly of the barley genome.</title>
        <authorList>
            <consortium name="The International Barley Genome Sequencing Consortium"/>
            <person name="Mayer K.F."/>
            <person name="Waugh R."/>
            <person name="Brown J.W."/>
            <person name="Schulman A."/>
            <person name="Langridge P."/>
            <person name="Platzer M."/>
            <person name="Fincher G.B."/>
            <person name="Muehlbauer G.J."/>
            <person name="Sato K."/>
            <person name="Close T.J."/>
            <person name="Wise R.P."/>
            <person name="Stein N."/>
        </authorList>
    </citation>
    <scope>NUCLEOTIDE SEQUENCE [LARGE SCALE GENOMIC DNA]</scope>
    <source>
        <strain evidence="5">cv. Morex</strain>
    </source>
</reference>
<organism evidence="4 5">
    <name type="scientific">Hordeum vulgare subsp. vulgare</name>
    <name type="common">Domesticated barley</name>
    <dbReference type="NCBI Taxonomy" id="112509"/>
    <lineage>
        <taxon>Eukaryota</taxon>
        <taxon>Viridiplantae</taxon>
        <taxon>Streptophyta</taxon>
        <taxon>Embryophyta</taxon>
        <taxon>Tracheophyta</taxon>
        <taxon>Spermatophyta</taxon>
        <taxon>Magnoliopsida</taxon>
        <taxon>Liliopsida</taxon>
        <taxon>Poales</taxon>
        <taxon>Poaceae</taxon>
        <taxon>BOP clade</taxon>
        <taxon>Pooideae</taxon>
        <taxon>Triticodae</taxon>
        <taxon>Triticeae</taxon>
        <taxon>Hordeinae</taxon>
        <taxon>Hordeum</taxon>
    </lineage>
</organism>
<dbReference type="EnsemblPlants" id="HORVU.MOREX.r3.5HG0535310.1">
    <property type="protein sequence ID" value="HORVU.MOREX.r3.5HG0535310.1.CDS1"/>
    <property type="gene ID" value="HORVU.MOREX.r3.5HG0535310"/>
</dbReference>
<dbReference type="PANTHER" id="PTHR47186">
    <property type="entry name" value="LEUCINE-RICH REPEAT-CONTAINING PROTEIN 57"/>
    <property type="match status" value="1"/>
</dbReference>
<dbReference type="InterPro" id="IPR001611">
    <property type="entry name" value="Leu-rich_rpt"/>
</dbReference>
<evidence type="ECO:0000313" key="5">
    <source>
        <dbReference type="Proteomes" id="UP000011116"/>
    </source>
</evidence>
<dbReference type="AlphaFoldDB" id="A0A8I6XVM2"/>
<dbReference type="Pfam" id="PF23598">
    <property type="entry name" value="LRR_14"/>
    <property type="match status" value="1"/>
</dbReference>
<dbReference type="InterPro" id="IPR032675">
    <property type="entry name" value="LRR_dom_sf"/>
</dbReference>
<dbReference type="Proteomes" id="UP000011116">
    <property type="component" value="Chromosome 5H"/>
</dbReference>
<dbReference type="Gramene" id="HORVU.MOREX.r3.5HG0535310.1">
    <property type="protein sequence ID" value="HORVU.MOREX.r3.5HG0535310.1.CDS1"/>
    <property type="gene ID" value="HORVU.MOREX.r3.5HG0535310"/>
</dbReference>